<gene>
    <name evidence="3" type="ORF">EJN92_04435</name>
</gene>
<proteinExistence type="predicted"/>
<dbReference type="OrthoDB" id="8595088at2"/>
<dbReference type="Pfam" id="PF11336">
    <property type="entry name" value="DUF3138"/>
    <property type="match status" value="2"/>
</dbReference>
<accession>A0A3Q9BP67</accession>
<protein>
    <submittedName>
        <fullName evidence="3">DUF3138 family protein</fullName>
    </submittedName>
</protein>
<feature type="coiled-coil region" evidence="1">
    <location>
        <begin position="26"/>
        <end position="53"/>
    </location>
</feature>
<dbReference type="Proteomes" id="UP000275663">
    <property type="component" value="Chromosome"/>
</dbReference>
<organism evidence="3 4">
    <name type="scientific">Undibacterium parvum</name>
    <dbReference type="NCBI Taxonomy" id="401471"/>
    <lineage>
        <taxon>Bacteria</taxon>
        <taxon>Pseudomonadati</taxon>
        <taxon>Pseudomonadota</taxon>
        <taxon>Betaproteobacteria</taxon>
        <taxon>Burkholderiales</taxon>
        <taxon>Oxalobacteraceae</taxon>
        <taxon>Undibacterium</taxon>
    </lineage>
</organism>
<dbReference type="EMBL" id="CP034464">
    <property type="protein sequence ID" value="AZP11319.1"/>
    <property type="molecule type" value="Genomic_DNA"/>
</dbReference>
<keyword evidence="1" id="KW-0175">Coiled coil</keyword>
<keyword evidence="4" id="KW-1185">Reference proteome</keyword>
<keyword evidence="2" id="KW-0732">Signal</keyword>
<sequence>MYTVKKLVICMAIASAFPAACMAQAAPSQKSEIEALKKQVKELQAMMQKITLQNSQSSALAAETSAQVLSIVESSKQAIQAIQADKSNVVDVTEFNRIRVKTEAMDEAIEANGFRALKISGYIDPTYVYNRNGKTSSFVFFNNNSSINGSNESFGYDNSSFGSGMFNMEKELDGGTKFKLTLMPSKSSASSNNFGNLVHEASVSIPLYEPATRLIAGQLPDWTGYEAIPAPQNKLITHNLLFDFSAASFYTGAGVDLLRGAWDSKIMIGNMNRARVDVAKQQMPGVFYRVDYTQDEFSSFGFSGIHSGFDDKLDSGRLDLVEIDGSLTRGDWNFQAQLSYGRQSATPTNAYLNERQHWYGLSSLASYKVSPRLDATARFDYINNARHGGGLFGSTFGGVCKDSTGADASCPDGRNGFGSNMSYDGSNWIVSNPDRGSNRSALSLGLSYALLTGVSIKGEYRFDHSNAHVFKTADEQYTQSNHLFALSTVISF</sequence>
<dbReference type="AlphaFoldDB" id="A0A3Q9BP67"/>
<dbReference type="KEGG" id="upv:EJN92_04435"/>
<evidence type="ECO:0000256" key="2">
    <source>
        <dbReference type="SAM" id="SignalP"/>
    </source>
</evidence>
<dbReference type="RefSeq" id="WP_126126707.1">
    <property type="nucleotide sequence ID" value="NZ_CP034464.1"/>
</dbReference>
<evidence type="ECO:0000313" key="3">
    <source>
        <dbReference type="EMBL" id="AZP11319.1"/>
    </source>
</evidence>
<feature type="signal peptide" evidence="2">
    <location>
        <begin position="1"/>
        <end position="25"/>
    </location>
</feature>
<feature type="chain" id="PRO_5018703069" evidence="2">
    <location>
        <begin position="26"/>
        <end position="492"/>
    </location>
</feature>
<evidence type="ECO:0000313" key="4">
    <source>
        <dbReference type="Proteomes" id="UP000275663"/>
    </source>
</evidence>
<dbReference type="SUPFAM" id="SSF56935">
    <property type="entry name" value="Porins"/>
    <property type="match status" value="1"/>
</dbReference>
<name>A0A3Q9BP67_9BURK</name>
<reference evidence="3 4" key="1">
    <citation type="journal article" date="2011" name="Int. J. Syst. Evol. Microbiol.">
        <title>Description of Undibacterium oligocarboniphilum sp. nov., isolated from purified water, and Undibacterium pigrum strain CCUG 49012 as the type strain of Undibacterium parvum sp. nov., and emended descriptions of the genus Undibacterium and the species Undibacterium pigrum.</title>
        <authorList>
            <person name="Eder W."/>
            <person name="Wanner G."/>
            <person name="Ludwig W."/>
            <person name="Busse H.J."/>
            <person name="Ziemke-Kageler F."/>
            <person name="Lang E."/>
        </authorList>
    </citation>
    <scope>NUCLEOTIDE SEQUENCE [LARGE SCALE GENOMIC DNA]</scope>
    <source>
        <strain evidence="3 4">DSM 23061</strain>
    </source>
</reference>
<dbReference type="InterPro" id="IPR021485">
    <property type="entry name" value="DUF3138"/>
</dbReference>
<evidence type="ECO:0000256" key="1">
    <source>
        <dbReference type="SAM" id="Coils"/>
    </source>
</evidence>